<dbReference type="RefSeq" id="WP_344229248.1">
    <property type="nucleotide sequence ID" value="NZ_BAAALH010000002.1"/>
</dbReference>
<dbReference type="Proteomes" id="UP001595965">
    <property type="component" value="Unassembled WGS sequence"/>
</dbReference>
<name>A0ABV8XX17_9MICC</name>
<organism evidence="6 7">
    <name type="scientific">Citricoccus alkalitolerans</name>
    <dbReference type="NCBI Taxonomy" id="246603"/>
    <lineage>
        <taxon>Bacteria</taxon>
        <taxon>Bacillati</taxon>
        <taxon>Actinomycetota</taxon>
        <taxon>Actinomycetes</taxon>
        <taxon>Micrococcales</taxon>
        <taxon>Micrococcaceae</taxon>
        <taxon>Citricoccus</taxon>
    </lineage>
</organism>
<dbReference type="Pfam" id="PF09084">
    <property type="entry name" value="NMT1"/>
    <property type="match status" value="1"/>
</dbReference>
<dbReference type="Gene3D" id="3.40.190.10">
    <property type="entry name" value="Periplasmic binding protein-like II"/>
    <property type="match status" value="2"/>
</dbReference>
<feature type="domain" description="Solute-binding protein family 3/N-terminal" evidence="5">
    <location>
        <begin position="59"/>
        <end position="287"/>
    </location>
</feature>
<evidence type="ECO:0000313" key="7">
    <source>
        <dbReference type="Proteomes" id="UP001595965"/>
    </source>
</evidence>
<protein>
    <submittedName>
        <fullName evidence="6">ABC transporter substrate-binding protein</fullName>
    </submittedName>
</protein>
<dbReference type="SUPFAM" id="SSF53850">
    <property type="entry name" value="Periplasmic binding protein-like II"/>
    <property type="match status" value="1"/>
</dbReference>
<dbReference type="InterPro" id="IPR001638">
    <property type="entry name" value="Solute-binding_3/MltF_N"/>
</dbReference>
<proteinExistence type="inferred from homology"/>
<dbReference type="EMBL" id="JBHSEN010000001">
    <property type="protein sequence ID" value="MFC4428922.1"/>
    <property type="molecule type" value="Genomic_DNA"/>
</dbReference>
<evidence type="ECO:0000259" key="5">
    <source>
        <dbReference type="SMART" id="SM00062"/>
    </source>
</evidence>
<accession>A0ABV8XX17</accession>
<keyword evidence="3" id="KW-0732">Signal</keyword>
<comment type="similarity">
    <text evidence="2">Belongs to the bacterial solute-binding protein SsuA/TauA family.</text>
</comment>
<feature type="compositionally biased region" description="Polar residues" evidence="4">
    <location>
        <begin position="42"/>
        <end position="53"/>
    </location>
</feature>
<sequence>MTSHAASLPSQIRWGLATALVAGTLALAGCGSGSPTGAEGSATDTGANSATSGSGELTRISVGTIAIASSTELRYGVAEGIFEEHGLDVELVEGQGGAALLPAVQNGSMQFAVGNPMSVLTAADQGLPMKVVSGYSWSAAEGEDINAVIARKDSGITGFEDLEDQTVSVNAVHTLGDLSIMESTEMAGGDPEKINFNEMPFPDMLAQLEQGNVDAVWLPEPFMGRALADPKNVVVGYPNQEVMDGMPLTIAFTSEAVAEESPELVTSFQEALTESAERAAEDEEGVRAMLPEFLKMDEETAQSIRLEPAHTDLPVSTMQTIYDLMLKYGMAENPLDVESLYVQP</sequence>
<dbReference type="PANTHER" id="PTHR30024:SF47">
    <property type="entry name" value="TAURINE-BINDING PERIPLASMIC PROTEIN"/>
    <property type="match status" value="1"/>
</dbReference>
<feature type="region of interest" description="Disordered" evidence="4">
    <location>
        <begin position="33"/>
        <end position="53"/>
    </location>
</feature>
<dbReference type="PANTHER" id="PTHR30024">
    <property type="entry name" value="ALIPHATIC SULFONATES-BINDING PROTEIN-RELATED"/>
    <property type="match status" value="1"/>
</dbReference>
<evidence type="ECO:0000256" key="4">
    <source>
        <dbReference type="SAM" id="MobiDB-lite"/>
    </source>
</evidence>
<gene>
    <name evidence="6" type="ORF">ACFO0K_04420</name>
</gene>
<comment type="subcellular location">
    <subcellularLocation>
        <location evidence="1">Periplasm</location>
    </subcellularLocation>
</comment>
<reference evidence="7" key="1">
    <citation type="journal article" date="2019" name="Int. J. Syst. Evol. Microbiol.">
        <title>The Global Catalogue of Microorganisms (GCM) 10K type strain sequencing project: providing services to taxonomists for standard genome sequencing and annotation.</title>
        <authorList>
            <consortium name="The Broad Institute Genomics Platform"/>
            <consortium name="The Broad Institute Genome Sequencing Center for Infectious Disease"/>
            <person name="Wu L."/>
            <person name="Ma J."/>
        </authorList>
    </citation>
    <scope>NUCLEOTIDE SEQUENCE [LARGE SCALE GENOMIC DNA]</scope>
    <source>
        <strain evidence="7">CGMCC 1.12125</strain>
    </source>
</reference>
<keyword evidence="7" id="KW-1185">Reference proteome</keyword>
<evidence type="ECO:0000256" key="3">
    <source>
        <dbReference type="ARBA" id="ARBA00022729"/>
    </source>
</evidence>
<dbReference type="SMART" id="SM00062">
    <property type="entry name" value="PBPb"/>
    <property type="match status" value="1"/>
</dbReference>
<comment type="caution">
    <text evidence="6">The sequence shown here is derived from an EMBL/GenBank/DDBJ whole genome shotgun (WGS) entry which is preliminary data.</text>
</comment>
<dbReference type="InterPro" id="IPR015168">
    <property type="entry name" value="SsuA/THI5"/>
</dbReference>
<evidence type="ECO:0000256" key="1">
    <source>
        <dbReference type="ARBA" id="ARBA00004418"/>
    </source>
</evidence>
<evidence type="ECO:0000256" key="2">
    <source>
        <dbReference type="ARBA" id="ARBA00010742"/>
    </source>
</evidence>
<evidence type="ECO:0000313" key="6">
    <source>
        <dbReference type="EMBL" id="MFC4428922.1"/>
    </source>
</evidence>